<evidence type="ECO:0000256" key="1">
    <source>
        <dbReference type="SAM" id="MobiDB-lite"/>
    </source>
</evidence>
<name>A0A9X3SDW4_9ACTN</name>
<dbReference type="AlphaFoldDB" id="A0A9X3SDW4"/>
<feature type="region of interest" description="Disordered" evidence="1">
    <location>
        <begin position="437"/>
        <end position="479"/>
    </location>
</feature>
<evidence type="ECO:0000313" key="3">
    <source>
        <dbReference type="Proteomes" id="UP001140076"/>
    </source>
</evidence>
<keyword evidence="3" id="KW-1185">Reference proteome</keyword>
<dbReference type="RefSeq" id="WP_270070401.1">
    <property type="nucleotide sequence ID" value="NZ_JAJAQC010000003.1"/>
</dbReference>
<proteinExistence type="predicted"/>
<feature type="compositionally biased region" description="Low complexity" evidence="1">
    <location>
        <begin position="437"/>
        <end position="464"/>
    </location>
</feature>
<gene>
    <name evidence="2" type="ORF">LG943_02040</name>
</gene>
<feature type="compositionally biased region" description="Gly residues" evidence="1">
    <location>
        <begin position="465"/>
        <end position="479"/>
    </location>
</feature>
<dbReference type="Proteomes" id="UP001140076">
    <property type="component" value="Unassembled WGS sequence"/>
</dbReference>
<comment type="caution">
    <text evidence="2">The sequence shown here is derived from an EMBL/GenBank/DDBJ whole genome shotgun (WGS) entry which is preliminary data.</text>
</comment>
<dbReference type="EMBL" id="JAJAQC010000003">
    <property type="protein sequence ID" value="MDA0563115.1"/>
    <property type="molecule type" value="Genomic_DNA"/>
</dbReference>
<accession>A0A9X3SDW4</accession>
<evidence type="ECO:0000313" key="2">
    <source>
        <dbReference type="EMBL" id="MDA0563115.1"/>
    </source>
</evidence>
<sequence>MDETTGSGPLHGVDDTDWSALAPGGDAIPGLLRDIAGGEGAQRGVDDAVPELFDLIRFPGPGYLAAPRVADHLISIACHPATPAAWRSRPLSLLLELLAPTAAALLPEPRDLAQWRDEVAWAAGTDLDKVRDQYRAWFVEAADEQRLRHMAARIDTVARDQGVALLQAELEVHDTVRARVPDLLRLLEGADNRRGIDSPAEWASYVLAFVPDAAADVYPALLRGVGVPADLSGGSSRDLLSAELFALGMLAPPDDPEVTVALTHVMASGHLYNAYAAAVALVQIHGEKAPREALTRIGRGGRTNVGHRGLFGDSWPHCGELAPEVLGFLALGRGGRRATAARIAMLPDILAGAEGAGRTAVVGAALEMVLGPRTAAPEQPLEPDTDFDQDTLKVLWSIADIPAAAWTESAVGDTVQAWGLPEDRADFRVFAGVDDAAGSAADDTPDPAAGAPAPAASAAPPAQQQGGGLLSRLFGGGGR</sequence>
<organism evidence="2 3">
    <name type="scientific">Streptomonospora mangrovi</name>
    <dbReference type="NCBI Taxonomy" id="2883123"/>
    <lineage>
        <taxon>Bacteria</taxon>
        <taxon>Bacillati</taxon>
        <taxon>Actinomycetota</taxon>
        <taxon>Actinomycetes</taxon>
        <taxon>Streptosporangiales</taxon>
        <taxon>Nocardiopsidaceae</taxon>
        <taxon>Streptomonospora</taxon>
    </lineage>
</organism>
<reference evidence="2" key="1">
    <citation type="submission" date="2021-10" db="EMBL/GenBank/DDBJ databases">
        <title>Streptomonospora sp. nov., isolated from mangrove soil.</title>
        <authorList>
            <person name="Chen X."/>
            <person name="Ge X."/>
            <person name="Liu W."/>
        </authorList>
    </citation>
    <scope>NUCLEOTIDE SEQUENCE</scope>
    <source>
        <strain evidence="2">S1-112</strain>
    </source>
</reference>
<protein>
    <submittedName>
        <fullName evidence="2">Uncharacterized protein</fullName>
    </submittedName>
</protein>